<organism evidence="2">
    <name type="scientific">uncultured Sulfurovum sp</name>
    <dbReference type="NCBI Taxonomy" id="269237"/>
    <lineage>
        <taxon>Bacteria</taxon>
        <taxon>Pseudomonadati</taxon>
        <taxon>Campylobacterota</taxon>
        <taxon>Epsilonproteobacteria</taxon>
        <taxon>Campylobacterales</taxon>
        <taxon>Sulfurovaceae</taxon>
        <taxon>Sulfurovum</taxon>
        <taxon>environmental samples</taxon>
    </lineage>
</organism>
<feature type="transmembrane region" description="Helical" evidence="1">
    <location>
        <begin position="118"/>
        <end position="135"/>
    </location>
</feature>
<gene>
    <name evidence="2" type="ORF">HELGO_WM35530</name>
</gene>
<evidence type="ECO:0000256" key="1">
    <source>
        <dbReference type="SAM" id="Phobius"/>
    </source>
</evidence>
<dbReference type="AlphaFoldDB" id="A0A6S6SM34"/>
<evidence type="ECO:0000313" key="2">
    <source>
        <dbReference type="EMBL" id="CAA6804005.1"/>
    </source>
</evidence>
<feature type="transmembrane region" description="Helical" evidence="1">
    <location>
        <begin position="31"/>
        <end position="48"/>
    </location>
</feature>
<sequence length="238" mass="28189">MIISIPIGLRYFYLGIKSIVQLGLRKKSLESLFLGLFFFFVGVWYLYFDKGGHIFLLSQELRVFFVQETNFQISFKTLMSISFSVLLFAFISSIFFIKSDVQKIDGFYLLQYNFMFKIFSYFMIIVAILLFKLLFDKEVSISLLVISCIVLFIPSIMILLQFNLVKVKYDDMNIYLYSPWHKNRVIQWSNIKSYAVLNNYHIYRIKMNNGDNINIPFSLSGLGSFFERLHQERLLQEL</sequence>
<dbReference type="EMBL" id="CACVAR010000122">
    <property type="protein sequence ID" value="CAA6804005.1"/>
    <property type="molecule type" value="Genomic_DNA"/>
</dbReference>
<keyword evidence="1" id="KW-1133">Transmembrane helix</keyword>
<accession>A0A6S6SM34</accession>
<name>A0A6S6SM34_9BACT</name>
<feature type="transmembrane region" description="Helical" evidence="1">
    <location>
        <begin position="78"/>
        <end position="97"/>
    </location>
</feature>
<keyword evidence="1" id="KW-0472">Membrane</keyword>
<keyword evidence="1" id="KW-0812">Transmembrane</keyword>
<protein>
    <submittedName>
        <fullName evidence="2">Uncharacterized protein</fullName>
    </submittedName>
</protein>
<feature type="transmembrane region" description="Helical" evidence="1">
    <location>
        <begin position="141"/>
        <end position="162"/>
    </location>
</feature>
<proteinExistence type="predicted"/>
<reference evidence="2" key="1">
    <citation type="submission" date="2020-01" db="EMBL/GenBank/DDBJ databases">
        <authorList>
            <person name="Meier V. D."/>
            <person name="Meier V D."/>
        </authorList>
    </citation>
    <scope>NUCLEOTIDE SEQUENCE</scope>
    <source>
        <strain evidence="2">HLG_WM_MAG_03</strain>
    </source>
</reference>